<gene>
    <name evidence="1" type="ORF">L0668_05090</name>
</gene>
<proteinExistence type="predicted"/>
<comment type="caution">
    <text evidence="1">The sequence shown here is derived from an EMBL/GenBank/DDBJ whole genome shotgun (WGS) entry which is preliminary data.</text>
</comment>
<evidence type="ECO:0000313" key="2">
    <source>
        <dbReference type="Proteomes" id="UP001521137"/>
    </source>
</evidence>
<reference evidence="1 2" key="1">
    <citation type="submission" date="2022-01" db="EMBL/GenBank/DDBJ databases">
        <title>Paraglaciecola sp. G1-23.</title>
        <authorList>
            <person name="Jin M.S."/>
            <person name="Han D.M."/>
            <person name="Kim H.M."/>
            <person name="Jeon C.O."/>
        </authorList>
    </citation>
    <scope>NUCLEOTIDE SEQUENCE [LARGE SCALE GENOMIC DNA]</scope>
    <source>
        <strain evidence="1 2">G1-23</strain>
    </source>
</reference>
<keyword evidence="2" id="KW-1185">Reference proteome</keyword>
<dbReference type="RefSeq" id="WP_235310992.1">
    <property type="nucleotide sequence ID" value="NZ_JAKGAS010000002.1"/>
</dbReference>
<dbReference type="EMBL" id="JAKGAS010000002">
    <property type="protein sequence ID" value="MCF2947472.1"/>
    <property type="molecule type" value="Genomic_DNA"/>
</dbReference>
<organism evidence="1 2">
    <name type="scientific">Paraglaciecola algarum</name>
    <dbReference type="NCBI Taxonomy" id="3050085"/>
    <lineage>
        <taxon>Bacteria</taxon>
        <taxon>Pseudomonadati</taxon>
        <taxon>Pseudomonadota</taxon>
        <taxon>Gammaproteobacteria</taxon>
        <taxon>Alteromonadales</taxon>
        <taxon>Alteromonadaceae</taxon>
        <taxon>Paraglaciecola</taxon>
    </lineage>
</organism>
<accession>A0ABS9D3G0</accession>
<protein>
    <submittedName>
        <fullName evidence="1">Uncharacterized protein</fullName>
    </submittedName>
</protein>
<name>A0ABS9D3G0_9ALTE</name>
<sequence length="88" mass="9984">MDNVIEALKPYENDVDLPDDLRRDVKQHLENKFNECDVVSDDYDKYQAALDHVSKLGLRVPKGNPSVGFGGPTNEYFSTVRDLIDSLK</sequence>
<dbReference type="Proteomes" id="UP001521137">
    <property type="component" value="Unassembled WGS sequence"/>
</dbReference>
<evidence type="ECO:0000313" key="1">
    <source>
        <dbReference type="EMBL" id="MCF2947472.1"/>
    </source>
</evidence>